<dbReference type="SUPFAM" id="SSF56801">
    <property type="entry name" value="Acetyl-CoA synthetase-like"/>
    <property type="match status" value="1"/>
</dbReference>
<dbReference type="FunFam" id="3.40.50.12780:FF:000003">
    <property type="entry name" value="Long-chain-fatty-acid--CoA ligase FadD"/>
    <property type="match status" value="1"/>
</dbReference>
<feature type="domain" description="AMP-dependent synthetase/ligase" evidence="7">
    <location>
        <begin position="34"/>
        <end position="398"/>
    </location>
</feature>
<evidence type="ECO:0000256" key="4">
    <source>
        <dbReference type="ARBA" id="ARBA00022741"/>
    </source>
</evidence>
<name>A0A9R1VAP0_LACSA</name>
<dbReference type="AlphaFoldDB" id="A0A9R1VAP0"/>
<dbReference type="GO" id="GO:0050563">
    <property type="term" value="F:trans-feruloyl-CoA synthase activity"/>
    <property type="evidence" value="ECO:0007669"/>
    <property type="project" value="UniProtKB-ARBA"/>
</dbReference>
<dbReference type="GO" id="GO:0106286">
    <property type="term" value="F:(E)-caffeate-CoA ligase activity"/>
    <property type="evidence" value="ECO:0007669"/>
    <property type="project" value="UniProtKB-ARBA"/>
</dbReference>
<dbReference type="InterPro" id="IPR025110">
    <property type="entry name" value="AMP-bd_C"/>
</dbReference>
<dbReference type="GO" id="GO:0009698">
    <property type="term" value="P:phenylpropanoid metabolic process"/>
    <property type="evidence" value="ECO:0007669"/>
    <property type="project" value="UniProtKB-KW"/>
</dbReference>
<organism evidence="9 10">
    <name type="scientific">Lactuca sativa</name>
    <name type="common">Garden lettuce</name>
    <dbReference type="NCBI Taxonomy" id="4236"/>
    <lineage>
        <taxon>Eukaryota</taxon>
        <taxon>Viridiplantae</taxon>
        <taxon>Streptophyta</taxon>
        <taxon>Embryophyta</taxon>
        <taxon>Tracheophyta</taxon>
        <taxon>Spermatophyta</taxon>
        <taxon>Magnoliopsida</taxon>
        <taxon>eudicotyledons</taxon>
        <taxon>Gunneridae</taxon>
        <taxon>Pentapetalae</taxon>
        <taxon>asterids</taxon>
        <taxon>campanulids</taxon>
        <taxon>Asterales</taxon>
        <taxon>Asteraceae</taxon>
        <taxon>Cichorioideae</taxon>
        <taxon>Cichorieae</taxon>
        <taxon>Lactucinae</taxon>
        <taxon>Lactuca</taxon>
    </lineage>
</organism>
<evidence type="ECO:0000259" key="7">
    <source>
        <dbReference type="Pfam" id="PF00501"/>
    </source>
</evidence>
<keyword evidence="10" id="KW-1185">Reference proteome</keyword>
<keyword evidence="3" id="KW-0436">Ligase</keyword>
<dbReference type="PANTHER" id="PTHR24096:SF425">
    <property type="entry name" value="4-COUMARATE--COA LIGASE-LIKE 7"/>
    <property type="match status" value="1"/>
</dbReference>
<evidence type="ECO:0000259" key="8">
    <source>
        <dbReference type="Pfam" id="PF13193"/>
    </source>
</evidence>
<evidence type="ECO:0000256" key="5">
    <source>
        <dbReference type="ARBA" id="ARBA00022840"/>
    </source>
</evidence>
<comment type="caution">
    <text evidence="9">The sequence shown here is derived from an EMBL/GenBank/DDBJ whole genome shotgun (WGS) entry which is preliminary data.</text>
</comment>
<dbReference type="FunFam" id="3.30.300.30:FF:000007">
    <property type="entry name" value="4-coumarate--CoA ligase 2"/>
    <property type="match status" value="1"/>
</dbReference>
<dbReference type="InterPro" id="IPR045851">
    <property type="entry name" value="AMP-bd_C_sf"/>
</dbReference>
<dbReference type="InterPro" id="IPR000873">
    <property type="entry name" value="AMP-dep_synth/lig_dom"/>
</dbReference>
<evidence type="ECO:0000256" key="6">
    <source>
        <dbReference type="ARBA" id="ARBA00023051"/>
    </source>
</evidence>
<dbReference type="Gene3D" id="3.40.50.12780">
    <property type="entry name" value="N-terminal domain of ligase-like"/>
    <property type="match status" value="1"/>
</dbReference>
<reference evidence="9 10" key="1">
    <citation type="journal article" date="2017" name="Nat. Commun.">
        <title>Genome assembly with in vitro proximity ligation data and whole-genome triplication in lettuce.</title>
        <authorList>
            <person name="Reyes-Chin-Wo S."/>
            <person name="Wang Z."/>
            <person name="Yang X."/>
            <person name="Kozik A."/>
            <person name="Arikit S."/>
            <person name="Song C."/>
            <person name="Xia L."/>
            <person name="Froenicke L."/>
            <person name="Lavelle D.O."/>
            <person name="Truco M.J."/>
            <person name="Xia R."/>
            <person name="Zhu S."/>
            <person name="Xu C."/>
            <person name="Xu H."/>
            <person name="Xu X."/>
            <person name="Cox K."/>
            <person name="Korf I."/>
            <person name="Meyers B.C."/>
            <person name="Michelmore R.W."/>
        </authorList>
    </citation>
    <scope>NUCLEOTIDE SEQUENCE [LARGE SCALE GENOMIC DNA]</scope>
    <source>
        <strain evidence="10">cv. Salinas</strain>
        <tissue evidence="9">Seedlings</tissue>
    </source>
</reference>
<keyword evidence="6" id="KW-0587">Phenylpropanoid metabolism</keyword>
<evidence type="ECO:0000256" key="2">
    <source>
        <dbReference type="ARBA" id="ARBA00006432"/>
    </source>
</evidence>
<evidence type="ECO:0008006" key="11">
    <source>
        <dbReference type="Google" id="ProtNLM"/>
    </source>
</evidence>
<dbReference type="Pfam" id="PF13193">
    <property type="entry name" value="AMP-binding_C"/>
    <property type="match status" value="1"/>
</dbReference>
<dbReference type="PROSITE" id="PS00455">
    <property type="entry name" value="AMP_BINDING"/>
    <property type="match status" value="1"/>
</dbReference>
<evidence type="ECO:0000313" key="9">
    <source>
        <dbReference type="EMBL" id="KAJ0201899.1"/>
    </source>
</evidence>
<dbReference type="Gene3D" id="3.30.300.30">
    <property type="match status" value="1"/>
</dbReference>
<evidence type="ECO:0000256" key="1">
    <source>
        <dbReference type="ARBA" id="ARBA00004930"/>
    </source>
</evidence>
<dbReference type="Pfam" id="PF00501">
    <property type="entry name" value="AMP-binding"/>
    <property type="match status" value="1"/>
</dbReference>
<dbReference type="PANTHER" id="PTHR24096">
    <property type="entry name" value="LONG-CHAIN-FATTY-ACID--COA LIGASE"/>
    <property type="match status" value="1"/>
</dbReference>
<keyword evidence="4" id="KW-0547">Nucleotide-binding</keyword>
<dbReference type="Proteomes" id="UP000235145">
    <property type="component" value="Unassembled WGS sequence"/>
</dbReference>
<sequence>MEKSGYGNDGIFRSLRQPLVSPADPNTTMIPFLFRNVSSYPNKPALYDADSGDTLTFTQFKTTVAKLSHALNNHLGITKNDVVLIFAPSSIQYPICSYSIIALGAIVTTVNPEYTIRELSKQVEDSKPKLIITVQELYQKVENFGLPVVFLGSKSSRNGCFSYKDLISKYGSVSELPKVSIRGDDTAALLYSSGTTGVSKGVFLSHKNFIATSQMMTSDQRSMGEKDYVHLCFLPMFHIFGFAVILYAQLQEGNTVVSIGKFSFEAVLKNIQKYRVTHLWAVPPVILALTKQDVVKKFDLSSLKLIISGAAPLGKELIDECAKKFPHVLVLQGYGMTETTASTSLGSPIMGHQHSGSTGTLLPGIEAQIVCVDTNKPLPPNQTGEIWVRGACMMRGYLNKPDATKLTIDKNGFVHTGDLGYFDDEGQLFVVDRLKELIKYKGFQVAPAELEALLLSHSEILDAAVIPFPDAEAGEIPIAFVVQSSNSCLSEEDVKRFINEQVAPYKRLRRVIFVNNIPKSASGKLLRRLLVEQFRSRM</sequence>
<dbReference type="Gramene" id="rna-gnl|WGS:NBSK|LSAT_6X43941_mrna">
    <property type="protein sequence ID" value="cds-PLY61804.1"/>
    <property type="gene ID" value="gene-LSAT_6X43941"/>
</dbReference>
<dbReference type="GO" id="GO:0005524">
    <property type="term" value="F:ATP binding"/>
    <property type="evidence" value="ECO:0007669"/>
    <property type="project" value="UniProtKB-KW"/>
</dbReference>
<dbReference type="CDD" id="cd05904">
    <property type="entry name" value="4CL"/>
    <property type="match status" value="1"/>
</dbReference>
<keyword evidence="5" id="KW-0067">ATP-binding</keyword>
<protein>
    <recommendedName>
        <fullName evidence="11">4-coumarate--CoA ligase</fullName>
    </recommendedName>
</protein>
<feature type="domain" description="AMP-binding enzyme C-terminal" evidence="8">
    <location>
        <begin position="449"/>
        <end position="524"/>
    </location>
</feature>
<evidence type="ECO:0000313" key="10">
    <source>
        <dbReference type="Proteomes" id="UP000235145"/>
    </source>
</evidence>
<proteinExistence type="inferred from homology"/>
<comment type="pathway">
    <text evidence="1">Phytoalexin biosynthesis; 3,4',5-trihydroxystilbene biosynthesis; 3,4',5-trihydroxystilbene from trans-4-coumarate: step 1/2.</text>
</comment>
<comment type="similarity">
    <text evidence="2">Belongs to the ATP-dependent AMP-binding enzyme family.</text>
</comment>
<accession>A0A9R1VAP0</accession>
<dbReference type="InterPro" id="IPR020845">
    <property type="entry name" value="AMP-binding_CS"/>
</dbReference>
<dbReference type="EMBL" id="NBSK02000006">
    <property type="protein sequence ID" value="KAJ0201899.1"/>
    <property type="molecule type" value="Genomic_DNA"/>
</dbReference>
<evidence type="ECO:0000256" key="3">
    <source>
        <dbReference type="ARBA" id="ARBA00022598"/>
    </source>
</evidence>
<gene>
    <name evidence="9" type="ORF">LSAT_V11C600315820</name>
</gene>
<dbReference type="InterPro" id="IPR042099">
    <property type="entry name" value="ANL_N_sf"/>
</dbReference>
<dbReference type="GO" id="GO:0016405">
    <property type="term" value="F:CoA-ligase activity"/>
    <property type="evidence" value="ECO:0000318"/>
    <property type="project" value="GO_Central"/>
</dbReference>